<dbReference type="AlphaFoldDB" id="A0A495A663"/>
<name>A0A495A663_9MICC</name>
<dbReference type="OrthoDB" id="9899109at2"/>
<feature type="transmembrane region" description="Helical" evidence="1">
    <location>
        <begin position="120"/>
        <end position="139"/>
    </location>
</feature>
<gene>
    <name evidence="2" type="ORF">C1C97_008935</name>
</gene>
<evidence type="ECO:0000256" key="1">
    <source>
        <dbReference type="SAM" id="Phobius"/>
    </source>
</evidence>
<evidence type="ECO:0000313" key="3">
    <source>
        <dbReference type="Proteomes" id="UP000249516"/>
    </source>
</evidence>
<organism evidence="2 3">
    <name type="scientific">Kocuria tytonis</name>
    <dbReference type="NCBI Taxonomy" id="2054280"/>
    <lineage>
        <taxon>Bacteria</taxon>
        <taxon>Bacillati</taxon>
        <taxon>Actinomycetota</taxon>
        <taxon>Actinomycetes</taxon>
        <taxon>Micrococcales</taxon>
        <taxon>Micrococcaceae</taxon>
        <taxon>Kocuria</taxon>
    </lineage>
</organism>
<accession>A0A495A663</accession>
<feature type="transmembrane region" description="Helical" evidence="1">
    <location>
        <begin position="145"/>
        <end position="163"/>
    </location>
</feature>
<proteinExistence type="predicted"/>
<comment type="caution">
    <text evidence="2">The sequence shown here is derived from an EMBL/GenBank/DDBJ whole genome shotgun (WGS) entry which is preliminary data.</text>
</comment>
<dbReference type="RefSeq" id="WP_121031323.1">
    <property type="nucleotide sequence ID" value="NZ_PNJG02000002.1"/>
</dbReference>
<keyword evidence="1" id="KW-1133">Transmembrane helix</keyword>
<dbReference type="Proteomes" id="UP000249516">
    <property type="component" value="Unassembled WGS sequence"/>
</dbReference>
<sequence>MTTSGTVHDAAGHDAAIPGPRGAVLRALPACVLELVGVPLLAWFVPRETGRDWWALGIIVGALLVMFGAVTLASRGLPRTDPHVDQTRWQNAIVSARTHRSLPSDPAVRVTAARMSYDRILMAMTFPFLVAGIACGALVRPDLSWIPPIGGLLVFTVMGLARLPSAWAYLRLHAVSG</sequence>
<reference evidence="2 3" key="1">
    <citation type="submission" date="2018-10" db="EMBL/GenBank/DDBJ databases">
        <title>Kocuria tytouropygialis sp. nov., isolated from the uropygial gland of an American barn owl (Tyto furcata).</title>
        <authorList>
            <person name="Braun M.S."/>
            <person name="Wang E."/>
            <person name="Zimmermann S."/>
            <person name="Wagner H."/>
            <person name="Wink M."/>
        </authorList>
    </citation>
    <scope>NUCLEOTIDE SEQUENCE [LARGE SCALE GENOMIC DNA]</scope>
    <source>
        <strain evidence="2 3">442</strain>
    </source>
</reference>
<keyword evidence="1" id="KW-0812">Transmembrane</keyword>
<evidence type="ECO:0000313" key="2">
    <source>
        <dbReference type="EMBL" id="RKQ35338.1"/>
    </source>
</evidence>
<keyword evidence="1" id="KW-0472">Membrane</keyword>
<keyword evidence="3" id="KW-1185">Reference proteome</keyword>
<protein>
    <submittedName>
        <fullName evidence="2">Uncharacterized protein</fullName>
    </submittedName>
</protein>
<dbReference type="EMBL" id="PNJG02000002">
    <property type="protein sequence ID" value="RKQ35338.1"/>
    <property type="molecule type" value="Genomic_DNA"/>
</dbReference>
<feature type="transmembrane region" description="Helical" evidence="1">
    <location>
        <begin position="53"/>
        <end position="73"/>
    </location>
</feature>